<protein>
    <submittedName>
        <fullName evidence="1">Uncharacterized protein</fullName>
    </submittedName>
</protein>
<organism evidence="1 2">
    <name type="scientific">Actinomadura citrea</name>
    <dbReference type="NCBI Taxonomy" id="46158"/>
    <lineage>
        <taxon>Bacteria</taxon>
        <taxon>Bacillati</taxon>
        <taxon>Actinomycetota</taxon>
        <taxon>Actinomycetes</taxon>
        <taxon>Streptosporangiales</taxon>
        <taxon>Thermomonosporaceae</taxon>
        <taxon>Actinomadura</taxon>
    </lineage>
</organism>
<gene>
    <name evidence="1" type="ORF">BJ999_001099</name>
</gene>
<dbReference type="AlphaFoldDB" id="A0A7Y9G6G1"/>
<accession>A0A7Y9G6G1</accession>
<dbReference type="RefSeq" id="WP_179832280.1">
    <property type="nucleotide sequence ID" value="NZ_BMRD01000006.1"/>
</dbReference>
<dbReference type="Proteomes" id="UP000591272">
    <property type="component" value="Unassembled WGS sequence"/>
</dbReference>
<proteinExistence type="predicted"/>
<comment type="caution">
    <text evidence="1">The sequence shown here is derived from an EMBL/GenBank/DDBJ whole genome shotgun (WGS) entry which is preliminary data.</text>
</comment>
<evidence type="ECO:0000313" key="1">
    <source>
        <dbReference type="EMBL" id="NYE10803.1"/>
    </source>
</evidence>
<reference evidence="1 2" key="1">
    <citation type="submission" date="2020-07" db="EMBL/GenBank/DDBJ databases">
        <title>Sequencing the genomes of 1000 actinobacteria strains.</title>
        <authorList>
            <person name="Klenk H.-P."/>
        </authorList>
    </citation>
    <scope>NUCLEOTIDE SEQUENCE [LARGE SCALE GENOMIC DNA]</scope>
    <source>
        <strain evidence="1 2">DSM 43461</strain>
    </source>
</reference>
<dbReference type="EMBL" id="JACCBT010000001">
    <property type="protein sequence ID" value="NYE10803.1"/>
    <property type="molecule type" value="Genomic_DNA"/>
</dbReference>
<sequence>MRKIKIKIAAGSERETDRLCWAVMENVHAAIAPHERVTSTAHRGRAGGRKATLTFEVESG</sequence>
<evidence type="ECO:0000313" key="2">
    <source>
        <dbReference type="Proteomes" id="UP000591272"/>
    </source>
</evidence>
<keyword evidence="2" id="KW-1185">Reference proteome</keyword>
<name>A0A7Y9G6G1_9ACTN</name>